<dbReference type="GO" id="GO:0009307">
    <property type="term" value="P:DNA restriction-modification system"/>
    <property type="evidence" value="ECO:0007669"/>
    <property type="project" value="UniProtKB-KW"/>
</dbReference>
<evidence type="ECO:0000259" key="4">
    <source>
        <dbReference type="Pfam" id="PF01420"/>
    </source>
</evidence>
<protein>
    <submittedName>
        <fullName evidence="5">Restriction endonuclease subunit S</fullName>
    </submittedName>
</protein>
<evidence type="ECO:0000313" key="5">
    <source>
        <dbReference type="EMBL" id="HDR46152.1"/>
    </source>
</evidence>
<dbReference type="Gene3D" id="3.90.220.20">
    <property type="entry name" value="DNA methylase specificity domains"/>
    <property type="match status" value="1"/>
</dbReference>
<dbReference type="Pfam" id="PF01420">
    <property type="entry name" value="Methylase_S"/>
    <property type="match status" value="1"/>
</dbReference>
<sequence>VQNEIEGSASGTTNQIELNTSTVTNHLMPLPPLPEQHRIVARIDQLMALCDRLDQQIDAATSKQTELLNAVMSAV</sequence>
<proteinExistence type="inferred from homology"/>
<evidence type="ECO:0000256" key="1">
    <source>
        <dbReference type="ARBA" id="ARBA00010923"/>
    </source>
</evidence>
<dbReference type="SUPFAM" id="SSF116734">
    <property type="entry name" value="DNA methylase specificity domain"/>
    <property type="match status" value="1"/>
</dbReference>
<gene>
    <name evidence="5" type="ORF">ENN94_00455</name>
</gene>
<dbReference type="PANTHER" id="PTHR43140">
    <property type="entry name" value="TYPE-1 RESTRICTION ENZYME ECOKI SPECIFICITY PROTEIN"/>
    <property type="match status" value="1"/>
</dbReference>
<keyword evidence="5" id="KW-0378">Hydrolase</keyword>
<dbReference type="EMBL" id="DSDO01000034">
    <property type="protein sequence ID" value="HDR46152.1"/>
    <property type="molecule type" value="Genomic_DNA"/>
</dbReference>
<comment type="similarity">
    <text evidence="1">Belongs to the type-I restriction system S methylase family.</text>
</comment>
<keyword evidence="3" id="KW-0238">DNA-binding</keyword>
<dbReference type="InterPro" id="IPR044946">
    <property type="entry name" value="Restrct_endonuc_typeI_TRD_sf"/>
</dbReference>
<dbReference type="GO" id="GO:0003677">
    <property type="term" value="F:DNA binding"/>
    <property type="evidence" value="ECO:0007669"/>
    <property type="project" value="UniProtKB-KW"/>
</dbReference>
<dbReference type="AlphaFoldDB" id="A0A831LFN3"/>
<organism evidence="5">
    <name type="scientific">Geoalkalibacter subterraneus</name>
    <dbReference type="NCBI Taxonomy" id="483547"/>
    <lineage>
        <taxon>Bacteria</taxon>
        <taxon>Pseudomonadati</taxon>
        <taxon>Thermodesulfobacteriota</taxon>
        <taxon>Desulfuromonadia</taxon>
        <taxon>Desulfuromonadales</taxon>
        <taxon>Geoalkalibacteraceae</taxon>
        <taxon>Geoalkalibacter</taxon>
    </lineage>
</organism>
<keyword evidence="2" id="KW-0680">Restriction system</keyword>
<reference evidence="5" key="1">
    <citation type="journal article" date="2020" name="mSystems">
        <title>Genome- and Community-Level Interaction Insights into Carbon Utilization and Element Cycling Functions of Hydrothermarchaeota in Hydrothermal Sediment.</title>
        <authorList>
            <person name="Zhou Z."/>
            <person name="Liu Y."/>
            <person name="Xu W."/>
            <person name="Pan J."/>
            <person name="Luo Z.H."/>
            <person name="Li M."/>
        </authorList>
    </citation>
    <scope>NUCLEOTIDE SEQUENCE [LARGE SCALE GENOMIC DNA]</scope>
    <source>
        <strain evidence="5">SpSt-1220</strain>
    </source>
</reference>
<name>A0A831LFN3_9BACT</name>
<dbReference type="GO" id="GO:0004519">
    <property type="term" value="F:endonuclease activity"/>
    <property type="evidence" value="ECO:0007669"/>
    <property type="project" value="UniProtKB-KW"/>
</dbReference>
<accession>A0A831LFN3</accession>
<dbReference type="InterPro" id="IPR000055">
    <property type="entry name" value="Restrct_endonuc_typeI_TRD"/>
</dbReference>
<evidence type="ECO:0000256" key="2">
    <source>
        <dbReference type="ARBA" id="ARBA00022747"/>
    </source>
</evidence>
<dbReference type="InterPro" id="IPR051212">
    <property type="entry name" value="Type-I_RE_S_subunit"/>
</dbReference>
<comment type="caution">
    <text evidence="5">The sequence shown here is derived from an EMBL/GenBank/DDBJ whole genome shotgun (WGS) entry which is preliminary data.</text>
</comment>
<dbReference type="PANTHER" id="PTHR43140:SF1">
    <property type="entry name" value="TYPE I RESTRICTION ENZYME ECOKI SPECIFICITY SUBUNIT"/>
    <property type="match status" value="1"/>
</dbReference>
<keyword evidence="5" id="KW-0540">Nuclease</keyword>
<keyword evidence="5" id="KW-0255">Endonuclease</keyword>
<dbReference type="Proteomes" id="UP000886162">
    <property type="component" value="Unassembled WGS sequence"/>
</dbReference>
<evidence type="ECO:0000256" key="3">
    <source>
        <dbReference type="ARBA" id="ARBA00023125"/>
    </source>
</evidence>
<feature type="non-terminal residue" evidence="5">
    <location>
        <position position="1"/>
    </location>
</feature>
<feature type="domain" description="Type I restriction modification DNA specificity" evidence="4">
    <location>
        <begin position="10"/>
        <end position="58"/>
    </location>
</feature>